<dbReference type="EMBL" id="JBHUEJ010000027">
    <property type="protein sequence ID" value="MFD1711485.1"/>
    <property type="molecule type" value="Genomic_DNA"/>
</dbReference>
<gene>
    <name evidence="1" type="ORF">ACFSF0_12760</name>
</gene>
<comment type="caution">
    <text evidence="1">The sequence shown here is derived from an EMBL/GenBank/DDBJ whole genome shotgun (WGS) entry which is preliminary data.</text>
</comment>
<keyword evidence="2" id="KW-1185">Reference proteome</keyword>
<dbReference type="Proteomes" id="UP001597304">
    <property type="component" value="Unassembled WGS sequence"/>
</dbReference>
<accession>A0ABW4KU29</accession>
<name>A0ABW4KU29_9BURK</name>
<dbReference type="RefSeq" id="WP_147913724.1">
    <property type="nucleotide sequence ID" value="NZ_JBHUEJ010000027.1"/>
</dbReference>
<proteinExistence type="predicted"/>
<organism evidence="1 2">
    <name type="scientific">Ottowia flava</name>
    <dbReference type="NCBI Taxonomy" id="2675430"/>
    <lineage>
        <taxon>Bacteria</taxon>
        <taxon>Pseudomonadati</taxon>
        <taxon>Pseudomonadota</taxon>
        <taxon>Betaproteobacteria</taxon>
        <taxon>Burkholderiales</taxon>
        <taxon>Comamonadaceae</taxon>
        <taxon>Ottowia</taxon>
    </lineage>
</organism>
<sequence length="128" mass="13655">MLSDTLEHLAAGTRPFSHTGTGSLGFDGAIVRLKELDRGKSARYCGNRFAAEPGLSDAAIVADLSRQLGAGWGAVQEVPATQTSVKIYRWQSDCSKRFYAVMAHGARIHGPDGQAFRPLVTMYPCGGA</sequence>
<evidence type="ECO:0000313" key="2">
    <source>
        <dbReference type="Proteomes" id="UP001597304"/>
    </source>
</evidence>
<reference evidence="2" key="1">
    <citation type="journal article" date="2019" name="Int. J. Syst. Evol. Microbiol.">
        <title>The Global Catalogue of Microorganisms (GCM) 10K type strain sequencing project: providing services to taxonomists for standard genome sequencing and annotation.</title>
        <authorList>
            <consortium name="The Broad Institute Genomics Platform"/>
            <consortium name="The Broad Institute Genome Sequencing Center for Infectious Disease"/>
            <person name="Wu L."/>
            <person name="Ma J."/>
        </authorList>
    </citation>
    <scope>NUCLEOTIDE SEQUENCE [LARGE SCALE GENOMIC DNA]</scope>
    <source>
        <strain evidence="2">LMG 29247</strain>
    </source>
</reference>
<protein>
    <submittedName>
        <fullName evidence="1">Uncharacterized protein</fullName>
    </submittedName>
</protein>
<evidence type="ECO:0000313" key="1">
    <source>
        <dbReference type="EMBL" id="MFD1711485.1"/>
    </source>
</evidence>